<keyword evidence="2" id="KW-1185">Reference proteome</keyword>
<dbReference type="Proteomes" id="UP001500582">
    <property type="component" value="Unassembled WGS sequence"/>
</dbReference>
<name>A0ABP8GMR8_9SPHI</name>
<reference evidence="2" key="1">
    <citation type="journal article" date="2019" name="Int. J. Syst. Evol. Microbiol.">
        <title>The Global Catalogue of Microorganisms (GCM) 10K type strain sequencing project: providing services to taxonomists for standard genome sequencing and annotation.</title>
        <authorList>
            <consortium name="The Broad Institute Genomics Platform"/>
            <consortium name="The Broad Institute Genome Sequencing Center for Infectious Disease"/>
            <person name="Wu L."/>
            <person name="Ma J."/>
        </authorList>
    </citation>
    <scope>NUCLEOTIDE SEQUENCE [LARGE SCALE GENOMIC DNA]</scope>
    <source>
        <strain evidence="2">JCM 17705</strain>
    </source>
</reference>
<evidence type="ECO:0000313" key="2">
    <source>
        <dbReference type="Proteomes" id="UP001500582"/>
    </source>
</evidence>
<organism evidence="1 2">
    <name type="scientific">Mucilaginibacter gynuensis</name>
    <dbReference type="NCBI Taxonomy" id="1302236"/>
    <lineage>
        <taxon>Bacteria</taxon>
        <taxon>Pseudomonadati</taxon>
        <taxon>Bacteroidota</taxon>
        <taxon>Sphingobacteriia</taxon>
        <taxon>Sphingobacteriales</taxon>
        <taxon>Sphingobacteriaceae</taxon>
        <taxon>Mucilaginibacter</taxon>
    </lineage>
</organism>
<comment type="caution">
    <text evidence="1">The sequence shown here is derived from an EMBL/GenBank/DDBJ whole genome shotgun (WGS) entry which is preliminary data.</text>
</comment>
<dbReference type="Gene3D" id="2.60.40.1120">
    <property type="entry name" value="Carboxypeptidase-like, regulatory domain"/>
    <property type="match status" value="1"/>
</dbReference>
<sequence>MPGDIFVRMMKKVIIILLLCSAGLGACRKNNPSLQPEEKTGSLSGTVSPIGSVQAVIILKDGDPADKIQRTVPDATTGKFSFPGLKAGTYALMSEPVSGYMPIENQAIEIKAEQETAVALVFNKYPITTPDIPISFKSGFATRVYYTDQRLTIVKFRSEGSFGKLGYKTFELTIQLDAITGPGTFICNATSKSFIRYVSAYDGTIGFRTWGSKTTDGNATVNITTFDPVTKQIQGTFNGSLPPIAGTRGTVIIEDGTLNF</sequence>
<accession>A0ABP8GMR8</accession>
<protein>
    <recommendedName>
        <fullName evidence="3">Carboxypeptidase regulatory-like domain-containing protein</fullName>
    </recommendedName>
</protein>
<dbReference type="EMBL" id="BAABFT010000007">
    <property type="protein sequence ID" value="GAA4326851.1"/>
    <property type="molecule type" value="Genomic_DNA"/>
</dbReference>
<evidence type="ECO:0008006" key="3">
    <source>
        <dbReference type="Google" id="ProtNLM"/>
    </source>
</evidence>
<evidence type="ECO:0000313" key="1">
    <source>
        <dbReference type="EMBL" id="GAA4326851.1"/>
    </source>
</evidence>
<dbReference type="RefSeq" id="WP_345211922.1">
    <property type="nucleotide sequence ID" value="NZ_BAABFT010000007.1"/>
</dbReference>
<proteinExistence type="predicted"/>
<gene>
    <name evidence="1" type="ORF">GCM10023149_29930</name>
</gene>